<dbReference type="Pfam" id="PF10012">
    <property type="entry name" value="DUF2255"/>
    <property type="match status" value="1"/>
</dbReference>
<dbReference type="Proteomes" id="UP000824037">
    <property type="component" value="Unassembled WGS sequence"/>
</dbReference>
<dbReference type="SUPFAM" id="SSF50475">
    <property type="entry name" value="FMN-binding split barrel"/>
    <property type="match status" value="1"/>
</dbReference>
<accession>A0A9D2ED45</accession>
<dbReference type="InterPro" id="IPR016888">
    <property type="entry name" value="UCP028498"/>
</dbReference>
<sequence>MAFDDVVKTLDETDVVAIVTTRAAGQPIATPIWSMVVDGVPYVRSAYGDGSWWYRHIRAGRAVAFAAGDGAVAERDRSAALDLPREPVGTTYISAEDPVQRRIDEEILRKYAGAPQASVDAMLSAEAQASTLRIDPPAQI</sequence>
<proteinExistence type="predicted"/>
<dbReference type="InterPro" id="IPR012349">
    <property type="entry name" value="Split_barrel_FMN-bd"/>
</dbReference>
<dbReference type="EMBL" id="DXBY01000126">
    <property type="protein sequence ID" value="HIZ35563.1"/>
    <property type="molecule type" value="Genomic_DNA"/>
</dbReference>
<evidence type="ECO:0000313" key="1">
    <source>
        <dbReference type="EMBL" id="HIZ35563.1"/>
    </source>
</evidence>
<comment type="caution">
    <text evidence="1">The sequence shown here is derived from an EMBL/GenBank/DDBJ whole genome shotgun (WGS) entry which is preliminary data.</text>
</comment>
<reference evidence="1" key="2">
    <citation type="submission" date="2021-04" db="EMBL/GenBank/DDBJ databases">
        <authorList>
            <person name="Gilroy R."/>
        </authorList>
    </citation>
    <scope>NUCLEOTIDE SEQUENCE</scope>
    <source>
        <strain evidence="1">ChiGjej4B4-7305</strain>
    </source>
</reference>
<dbReference type="Gene3D" id="2.30.110.10">
    <property type="entry name" value="Electron Transport, Fmn-binding Protein, Chain A"/>
    <property type="match status" value="1"/>
</dbReference>
<organism evidence="1 2">
    <name type="scientific">Candidatus Ruania gallistercoris</name>
    <dbReference type="NCBI Taxonomy" id="2838746"/>
    <lineage>
        <taxon>Bacteria</taxon>
        <taxon>Bacillati</taxon>
        <taxon>Actinomycetota</taxon>
        <taxon>Actinomycetes</taxon>
        <taxon>Micrococcales</taxon>
        <taxon>Ruaniaceae</taxon>
        <taxon>Ruania</taxon>
    </lineage>
</organism>
<evidence type="ECO:0000313" key="2">
    <source>
        <dbReference type="Proteomes" id="UP000824037"/>
    </source>
</evidence>
<name>A0A9D2ED45_9MICO</name>
<reference evidence="1" key="1">
    <citation type="journal article" date="2021" name="PeerJ">
        <title>Extensive microbial diversity within the chicken gut microbiome revealed by metagenomics and culture.</title>
        <authorList>
            <person name="Gilroy R."/>
            <person name="Ravi A."/>
            <person name="Getino M."/>
            <person name="Pursley I."/>
            <person name="Horton D.L."/>
            <person name="Alikhan N.F."/>
            <person name="Baker D."/>
            <person name="Gharbi K."/>
            <person name="Hall N."/>
            <person name="Watson M."/>
            <person name="Adriaenssens E.M."/>
            <person name="Foster-Nyarko E."/>
            <person name="Jarju S."/>
            <person name="Secka A."/>
            <person name="Antonio M."/>
            <person name="Oren A."/>
            <person name="Chaudhuri R.R."/>
            <person name="La Ragione R."/>
            <person name="Hildebrand F."/>
            <person name="Pallen M.J."/>
        </authorList>
    </citation>
    <scope>NUCLEOTIDE SEQUENCE</scope>
    <source>
        <strain evidence="1">ChiGjej4B4-7305</strain>
    </source>
</reference>
<protein>
    <submittedName>
        <fullName evidence="1">DUF2255 family protein</fullName>
    </submittedName>
</protein>
<gene>
    <name evidence="1" type="ORF">H9815_07275</name>
</gene>
<dbReference type="AlphaFoldDB" id="A0A9D2ED45"/>